<keyword evidence="5 11" id="KW-0547">Nucleotide-binding</keyword>
<evidence type="ECO:0000256" key="8">
    <source>
        <dbReference type="ARBA" id="ARBA00024799"/>
    </source>
</evidence>
<dbReference type="InterPro" id="IPR017958">
    <property type="entry name" value="Gln-tRNA_amidoTrfase_suB_CS"/>
</dbReference>
<proteinExistence type="inferred from homology"/>
<evidence type="ECO:0000259" key="12">
    <source>
        <dbReference type="SMART" id="SM00845"/>
    </source>
</evidence>
<dbReference type="GO" id="GO:0006412">
    <property type="term" value="P:translation"/>
    <property type="evidence" value="ECO:0007669"/>
    <property type="project" value="UniProtKB-UniRule"/>
</dbReference>
<dbReference type="FunFam" id="1.10.150.380:FF:000001">
    <property type="entry name" value="Aspartyl/glutamyl-tRNA(Asn/Gln) amidotransferase subunit B"/>
    <property type="match status" value="1"/>
</dbReference>
<dbReference type="InterPro" id="IPR003789">
    <property type="entry name" value="Asn/Gln_tRNA_amidoTrase-B-like"/>
</dbReference>
<dbReference type="GO" id="GO:0050567">
    <property type="term" value="F:glutaminyl-tRNA synthase (glutamine-hydrolyzing) activity"/>
    <property type="evidence" value="ECO:0007669"/>
    <property type="project" value="UniProtKB-UniRule"/>
</dbReference>
<gene>
    <name evidence="11" type="primary">gatB</name>
    <name evidence="13" type="ORF">ALP40_05396</name>
</gene>
<name>A0A3M5PL02_PSEVI</name>
<dbReference type="GO" id="GO:0050566">
    <property type="term" value="F:asparaginyl-tRNA synthase (glutamine-hydrolyzing) activity"/>
    <property type="evidence" value="ECO:0007669"/>
    <property type="project" value="RHEA"/>
</dbReference>
<protein>
    <recommendedName>
        <fullName evidence="3 11">Aspartyl/glutamyl-tRNA(Asn/Gln) amidotransferase subunit B</fullName>
        <shortName evidence="11">Asp/Glu-ADT subunit B</shortName>
        <ecNumber evidence="11">6.3.5.-</ecNumber>
    </recommendedName>
</protein>
<dbReference type="Gene3D" id="1.10.10.410">
    <property type="match status" value="1"/>
</dbReference>
<dbReference type="NCBIfam" id="NF004012">
    <property type="entry name" value="PRK05477.1-2"/>
    <property type="match status" value="1"/>
</dbReference>
<keyword evidence="4 11" id="KW-0436">Ligase</keyword>
<dbReference type="PANTHER" id="PTHR11659">
    <property type="entry name" value="GLUTAMYL-TRNA GLN AMIDOTRANSFERASE SUBUNIT B MITOCHONDRIAL AND PROKARYOTIC PET112-RELATED"/>
    <property type="match status" value="1"/>
</dbReference>
<evidence type="ECO:0000256" key="7">
    <source>
        <dbReference type="ARBA" id="ARBA00022917"/>
    </source>
</evidence>
<dbReference type="PROSITE" id="PS01234">
    <property type="entry name" value="GATB"/>
    <property type="match status" value="1"/>
</dbReference>
<evidence type="ECO:0000256" key="4">
    <source>
        <dbReference type="ARBA" id="ARBA00022598"/>
    </source>
</evidence>
<evidence type="ECO:0000313" key="14">
    <source>
        <dbReference type="Proteomes" id="UP000273854"/>
    </source>
</evidence>
<dbReference type="InterPro" id="IPR014746">
    <property type="entry name" value="Gln_synth/guanido_kin_cat_dom"/>
</dbReference>
<dbReference type="InterPro" id="IPR018027">
    <property type="entry name" value="Asn/Gln_amidotransferase"/>
</dbReference>
<dbReference type="EC" id="6.3.5.-" evidence="11"/>
<dbReference type="NCBIfam" id="TIGR00133">
    <property type="entry name" value="gatB"/>
    <property type="match status" value="1"/>
</dbReference>
<dbReference type="GO" id="GO:0070681">
    <property type="term" value="P:glutaminyl-tRNAGln biosynthesis via transamidation"/>
    <property type="evidence" value="ECO:0007669"/>
    <property type="project" value="TreeGrafter"/>
</dbReference>
<reference evidence="13 14" key="1">
    <citation type="submission" date="2018-08" db="EMBL/GenBank/DDBJ databases">
        <title>Recombination of ecologically and evolutionarily significant loci maintains genetic cohesion in the Pseudomonas syringae species complex.</title>
        <authorList>
            <person name="Dillon M."/>
            <person name="Thakur S."/>
            <person name="Almeida R.N.D."/>
            <person name="Weir B.S."/>
            <person name="Guttman D.S."/>
        </authorList>
    </citation>
    <scope>NUCLEOTIDE SEQUENCE [LARGE SCALE GENOMIC DNA]</scope>
    <source>
        <strain evidence="13 14">ICMP 19473</strain>
    </source>
</reference>
<comment type="caution">
    <text evidence="13">The sequence shown here is derived from an EMBL/GenBank/DDBJ whole genome shotgun (WGS) entry which is preliminary data.</text>
</comment>
<dbReference type="NCBIfam" id="NF004015">
    <property type="entry name" value="PRK05477.1-5"/>
    <property type="match status" value="1"/>
</dbReference>
<dbReference type="Pfam" id="PF02637">
    <property type="entry name" value="GatB_Yqey"/>
    <property type="match status" value="1"/>
</dbReference>
<dbReference type="NCBIfam" id="NF004014">
    <property type="entry name" value="PRK05477.1-4"/>
    <property type="match status" value="1"/>
</dbReference>
<dbReference type="SMART" id="SM00845">
    <property type="entry name" value="GatB_Yqey"/>
    <property type="match status" value="1"/>
</dbReference>
<dbReference type="GO" id="GO:0005524">
    <property type="term" value="F:ATP binding"/>
    <property type="evidence" value="ECO:0007669"/>
    <property type="project" value="UniProtKB-KW"/>
</dbReference>
<sequence length="553" mass="60956">MPSTWKTSTPSPPTSRACQACRCQRASSKVCRWACNCSHRISRKAVCSMSRTSISRSPTGTLAHLKASEEKHMQWEVVIGLEIHTQLSTQSKIFSGSATTFGSEPNTQASLVDLGMPGVLPVLNKEAVRMAVKFGLAVDAEIGQHNVFARKNYFYPDLPKGYQISQMELPIVGKGHLDITLEDGTVKRIGITRAHLEEDAGKSLHEDFQGMTGIDLNRAGTPLLEIVSEPDMRSAKEAVAYVKAIHAIVRYLGICDGNMAEGSLRCDCNVSIRPKGQVEFGTRCEIKNVNSFRFIEKAINSEIQRQIDLIEDGGKVIQQTRLYDPNTNETRAMRSKEEANDYRYFPDPDLLPVIIEDSFLEETRATLPELPPQKRERFQSQFGLSTYDASVLASSREQADYFEQVVSISGDAKLAANWVMVELGSLLNKQGLEIEESPVSAEQLGGMLKRITDNTISGKIAKMVFEAMANGEGSADEVIEKRGLKQVTDSGAIESMLDDMLAANAEQVEQYRAADEAKRGKMFGFFVGQAMKASKGKANPQQVNELLKAKLEG</sequence>
<keyword evidence="7 11" id="KW-0648">Protein biosynthesis</keyword>
<evidence type="ECO:0000256" key="11">
    <source>
        <dbReference type="HAMAP-Rule" id="MF_00121"/>
    </source>
</evidence>
<dbReference type="GO" id="GO:0016740">
    <property type="term" value="F:transferase activity"/>
    <property type="evidence" value="ECO:0007669"/>
    <property type="project" value="UniProtKB-KW"/>
</dbReference>
<evidence type="ECO:0000256" key="3">
    <source>
        <dbReference type="ARBA" id="ARBA00016923"/>
    </source>
</evidence>
<dbReference type="InterPro" id="IPR017959">
    <property type="entry name" value="Asn/Gln-tRNA_amidoTrfase_suB/E"/>
</dbReference>
<evidence type="ECO:0000313" key="13">
    <source>
        <dbReference type="EMBL" id="RMT85244.1"/>
    </source>
</evidence>
<dbReference type="Proteomes" id="UP000273854">
    <property type="component" value="Unassembled WGS sequence"/>
</dbReference>
<dbReference type="HAMAP" id="MF_00121">
    <property type="entry name" value="GatB"/>
    <property type="match status" value="1"/>
</dbReference>
<keyword evidence="13" id="KW-0808">Transferase</keyword>
<comment type="similarity">
    <text evidence="1 11">Belongs to the GatB/GatE family. GatB subfamily.</text>
</comment>
<dbReference type="Gene3D" id="1.10.150.380">
    <property type="entry name" value="GatB domain, N-terminal subdomain"/>
    <property type="match status" value="1"/>
</dbReference>
<dbReference type="SUPFAM" id="SSF55931">
    <property type="entry name" value="Glutamine synthetase/guanido kinase"/>
    <property type="match status" value="1"/>
</dbReference>
<dbReference type="SUPFAM" id="SSF89095">
    <property type="entry name" value="GatB/YqeY motif"/>
    <property type="match status" value="1"/>
</dbReference>
<comment type="catalytic activity">
    <reaction evidence="9 11">
        <text>L-aspartyl-tRNA(Asn) + L-glutamine + ATP + H2O = L-asparaginyl-tRNA(Asn) + L-glutamate + ADP + phosphate + 2 H(+)</text>
        <dbReference type="Rhea" id="RHEA:14513"/>
        <dbReference type="Rhea" id="RHEA-COMP:9674"/>
        <dbReference type="Rhea" id="RHEA-COMP:9677"/>
        <dbReference type="ChEBI" id="CHEBI:15377"/>
        <dbReference type="ChEBI" id="CHEBI:15378"/>
        <dbReference type="ChEBI" id="CHEBI:29985"/>
        <dbReference type="ChEBI" id="CHEBI:30616"/>
        <dbReference type="ChEBI" id="CHEBI:43474"/>
        <dbReference type="ChEBI" id="CHEBI:58359"/>
        <dbReference type="ChEBI" id="CHEBI:78515"/>
        <dbReference type="ChEBI" id="CHEBI:78516"/>
        <dbReference type="ChEBI" id="CHEBI:456216"/>
    </reaction>
</comment>
<accession>A0A3M5PL02</accession>
<evidence type="ECO:0000256" key="6">
    <source>
        <dbReference type="ARBA" id="ARBA00022840"/>
    </source>
</evidence>
<comment type="function">
    <text evidence="8 11">Allows the formation of correctly charged Asn-tRNA(Asn) or Gln-tRNA(Gln) through the transamidation of misacylated Asp-tRNA(Asn) or Glu-tRNA(Gln) in organisms which lack either or both of asparaginyl-tRNA or glutaminyl-tRNA synthetases. The reaction takes place in the presence of glutamine and ATP through an activated phospho-Asp-tRNA(Asn) or phospho-Glu-tRNA(Gln).</text>
</comment>
<comment type="subunit">
    <text evidence="2 11">Heterotrimer of A, B and C subunits.</text>
</comment>
<comment type="catalytic activity">
    <reaction evidence="10 11">
        <text>L-glutamyl-tRNA(Gln) + L-glutamine + ATP + H2O = L-glutaminyl-tRNA(Gln) + L-glutamate + ADP + phosphate + H(+)</text>
        <dbReference type="Rhea" id="RHEA:17521"/>
        <dbReference type="Rhea" id="RHEA-COMP:9681"/>
        <dbReference type="Rhea" id="RHEA-COMP:9684"/>
        <dbReference type="ChEBI" id="CHEBI:15377"/>
        <dbReference type="ChEBI" id="CHEBI:15378"/>
        <dbReference type="ChEBI" id="CHEBI:29985"/>
        <dbReference type="ChEBI" id="CHEBI:30616"/>
        <dbReference type="ChEBI" id="CHEBI:43474"/>
        <dbReference type="ChEBI" id="CHEBI:58359"/>
        <dbReference type="ChEBI" id="CHEBI:78520"/>
        <dbReference type="ChEBI" id="CHEBI:78521"/>
        <dbReference type="ChEBI" id="CHEBI:456216"/>
    </reaction>
</comment>
<evidence type="ECO:0000256" key="10">
    <source>
        <dbReference type="ARBA" id="ARBA00047913"/>
    </source>
</evidence>
<evidence type="ECO:0000256" key="5">
    <source>
        <dbReference type="ARBA" id="ARBA00022741"/>
    </source>
</evidence>
<evidence type="ECO:0000256" key="9">
    <source>
        <dbReference type="ARBA" id="ARBA00047380"/>
    </source>
</evidence>
<dbReference type="InterPro" id="IPR006075">
    <property type="entry name" value="Asn/Gln-tRNA_Trfase_suB/E_cat"/>
</dbReference>
<dbReference type="EMBL" id="RBTP01000003">
    <property type="protein sequence ID" value="RMT85244.1"/>
    <property type="molecule type" value="Genomic_DNA"/>
</dbReference>
<keyword evidence="6 11" id="KW-0067">ATP-binding</keyword>
<dbReference type="AlphaFoldDB" id="A0A3M5PL02"/>
<evidence type="ECO:0000256" key="1">
    <source>
        <dbReference type="ARBA" id="ARBA00005306"/>
    </source>
</evidence>
<dbReference type="InterPro" id="IPR023168">
    <property type="entry name" value="GatB_Yqey_C_2"/>
</dbReference>
<organism evidence="13 14">
    <name type="scientific">Pseudomonas viridiflava</name>
    <name type="common">Phytomonas viridiflava</name>
    <dbReference type="NCBI Taxonomy" id="33069"/>
    <lineage>
        <taxon>Bacteria</taxon>
        <taxon>Pseudomonadati</taxon>
        <taxon>Pseudomonadota</taxon>
        <taxon>Gammaproteobacteria</taxon>
        <taxon>Pseudomonadales</taxon>
        <taxon>Pseudomonadaceae</taxon>
        <taxon>Pseudomonas</taxon>
    </lineage>
</organism>
<dbReference type="Pfam" id="PF02934">
    <property type="entry name" value="GatB_N"/>
    <property type="match status" value="1"/>
</dbReference>
<dbReference type="FunFam" id="1.10.10.410:FF:000001">
    <property type="entry name" value="Aspartyl/glutamyl-tRNA(Asn/Gln) amidotransferase subunit B"/>
    <property type="match status" value="1"/>
</dbReference>
<dbReference type="PANTHER" id="PTHR11659:SF0">
    <property type="entry name" value="GLUTAMYL-TRNA(GLN) AMIDOTRANSFERASE SUBUNIT B, MITOCHONDRIAL"/>
    <property type="match status" value="1"/>
</dbReference>
<dbReference type="InterPro" id="IPR004413">
    <property type="entry name" value="GatB"/>
</dbReference>
<dbReference type="InterPro" id="IPR042114">
    <property type="entry name" value="GatB_C_1"/>
</dbReference>
<evidence type="ECO:0000256" key="2">
    <source>
        <dbReference type="ARBA" id="ARBA00011123"/>
    </source>
</evidence>
<feature type="domain" description="Asn/Gln amidotransferase" evidence="12">
    <location>
        <begin position="400"/>
        <end position="551"/>
    </location>
</feature>